<comment type="similarity">
    <text evidence="1 5">Belongs to the short-chain dehydrogenases/reductases (SDR) family.</text>
</comment>
<evidence type="ECO:0000313" key="7">
    <source>
        <dbReference type="Proteomes" id="UP000674318"/>
    </source>
</evidence>
<dbReference type="InterPro" id="IPR036291">
    <property type="entry name" value="NAD(P)-bd_dom_sf"/>
</dbReference>
<dbReference type="NCBIfam" id="TIGR02685">
    <property type="entry name" value="pter_reduc_Leis"/>
    <property type="match status" value="1"/>
</dbReference>
<dbReference type="Proteomes" id="UP000674318">
    <property type="component" value="Unassembled WGS sequence"/>
</dbReference>
<dbReference type="PANTHER" id="PTHR43639">
    <property type="entry name" value="OXIDOREDUCTASE, SHORT-CHAIN DEHYDROGENASE/REDUCTASE FAMILY (AFU_ORTHOLOGUE AFUA_5G02870)"/>
    <property type="match status" value="1"/>
</dbReference>
<dbReference type="EMBL" id="JAFJZO010000023">
    <property type="protein sequence ID" value="KAG5504341.1"/>
    <property type="molecule type" value="Genomic_DNA"/>
</dbReference>
<dbReference type="PRINTS" id="PR00080">
    <property type="entry name" value="SDRFAMILY"/>
</dbReference>
<evidence type="ECO:0000256" key="1">
    <source>
        <dbReference type="ARBA" id="ARBA00006484"/>
    </source>
</evidence>
<name>A0A836IRP5_9TRYP</name>
<dbReference type="Pfam" id="PF13561">
    <property type="entry name" value="adh_short_C2"/>
    <property type="match status" value="1"/>
</dbReference>
<sequence>MLSSTMPVALVTGSAKRLGAGIAVALHTEGYAVCLQYNHSAAEAAALAEALNEKRPNSAIVIQADLRNTSVSSNGGTDDLAVVPLSKCCASLVDACYTHWGRCDVLVNNASAYYPTPLLRGDGEGRNSCFQGAGAAEAAADDIFGSNAMAPYYLIKTFAQRVADTPTERRGGNYSIVNMVDAMTRQPLLGFTMYSMAKGALESLTRCAALELAPLHIRVNGVGPGLSVLGDDMPSDIREDYRKKVPLYQREATITEVSDIVIFLCSSKARYVTGASLNVDGGYSLTRA</sequence>
<dbReference type="InterPro" id="IPR020904">
    <property type="entry name" value="Sc_DH/Rdtase_CS"/>
</dbReference>
<dbReference type="AlphaFoldDB" id="A0A836IRP5"/>
<dbReference type="GeneID" id="94290841"/>
<evidence type="ECO:0000256" key="2">
    <source>
        <dbReference type="ARBA" id="ARBA00023002"/>
    </source>
</evidence>
<gene>
    <name evidence="6" type="ORF">JKF63_04790</name>
</gene>
<evidence type="ECO:0000256" key="4">
    <source>
        <dbReference type="PIRSR" id="PIRSR614058-2"/>
    </source>
</evidence>
<organism evidence="6 7">
    <name type="scientific">Porcisia hertigi</name>
    <dbReference type="NCBI Taxonomy" id="2761500"/>
    <lineage>
        <taxon>Eukaryota</taxon>
        <taxon>Discoba</taxon>
        <taxon>Euglenozoa</taxon>
        <taxon>Kinetoplastea</taxon>
        <taxon>Metakinetoplastina</taxon>
        <taxon>Trypanosomatida</taxon>
        <taxon>Trypanosomatidae</taxon>
        <taxon>Leishmaniinae</taxon>
        <taxon>Porcisia</taxon>
    </lineage>
</organism>
<dbReference type="Gene3D" id="3.40.50.720">
    <property type="entry name" value="NAD(P)-binding Rossmann-like Domain"/>
    <property type="match status" value="1"/>
</dbReference>
<evidence type="ECO:0000256" key="3">
    <source>
        <dbReference type="PIRSR" id="PIRSR614058-1"/>
    </source>
</evidence>
<dbReference type="PRINTS" id="PR00081">
    <property type="entry name" value="GDHRDH"/>
</dbReference>
<dbReference type="KEGG" id="phet:94290841"/>
<dbReference type="SUPFAM" id="SSF51735">
    <property type="entry name" value="NAD(P)-binding Rossmann-fold domains"/>
    <property type="match status" value="1"/>
</dbReference>
<accession>A0A836IRP5</accession>
<dbReference type="PROSITE" id="PS00061">
    <property type="entry name" value="ADH_SHORT"/>
    <property type="match status" value="1"/>
</dbReference>
<feature type="active site" description="Proton acceptor" evidence="3">
    <location>
        <position position="194"/>
    </location>
</feature>
<dbReference type="PANTHER" id="PTHR43639:SF1">
    <property type="entry name" value="SHORT-CHAIN DEHYDROGENASE_REDUCTASE FAMILY PROTEIN"/>
    <property type="match status" value="1"/>
</dbReference>
<dbReference type="RefSeq" id="XP_067756964.1">
    <property type="nucleotide sequence ID" value="XM_067900764.1"/>
</dbReference>
<dbReference type="InterPro" id="IPR002347">
    <property type="entry name" value="SDR_fam"/>
</dbReference>
<dbReference type="InterPro" id="IPR014058">
    <property type="entry name" value="Pteridine_reductase"/>
</dbReference>
<comment type="caution">
    <text evidence="6">The sequence shown here is derived from an EMBL/GenBank/DDBJ whole genome shotgun (WGS) entry which is preliminary data.</text>
</comment>
<evidence type="ECO:0000256" key="5">
    <source>
        <dbReference type="RuleBase" id="RU000363"/>
    </source>
</evidence>
<proteinExistence type="inferred from homology"/>
<reference evidence="6 7" key="1">
    <citation type="submission" date="2021-02" db="EMBL/GenBank/DDBJ databases">
        <title>Porcisia hertigi Genome sequencing and assembly.</title>
        <authorList>
            <person name="Almutairi H."/>
            <person name="Gatherer D."/>
        </authorList>
    </citation>
    <scope>NUCLEOTIDE SEQUENCE [LARGE SCALE GENOMIC DNA]</scope>
    <source>
        <strain evidence="6 7">C119</strain>
    </source>
</reference>
<dbReference type="Pfam" id="PF00106">
    <property type="entry name" value="adh_short"/>
    <property type="match status" value="1"/>
</dbReference>
<dbReference type="GO" id="GO:0016491">
    <property type="term" value="F:oxidoreductase activity"/>
    <property type="evidence" value="ECO:0007669"/>
    <property type="project" value="UniProtKB-KW"/>
</dbReference>
<keyword evidence="2" id="KW-0560">Oxidoreductase</keyword>
<keyword evidence="7" id="KW-1185">Reference proteome</keyword>
<dbReference type="OrthoDB" id="1669814at2759"/>
<protein>
    <submittedName>
        <fullName evidence="6">Uncharacterized protein</fullName>
    </submittedName>
</protein>
<feature type="binding site" evidence="4">
    <location>
        <position position="175"/>
    </location>
    <ligand>
        <name>substrate</name>
    </ligand>
</feature>
<evidence type="ECO:0000313" key="6">
    <source>
        <dbReference type="EMBL" id="KAG5504341.1"/>
    </source>
</evidence>